<evidence type="ECO:0000259" key="2">
    <source>
        <dbReference type="Pfam" id="PF20432"/>
    </source>
</evidence>
<evidence type="ECO:0000259" key="1">
    <source>
        <dbReference type="Pfam" id="PF09722"/>
    </source>
</evidence>
<organism evidence="3 4">
    <name type="scientific">Devosia algicola</name>
    <dbReference type="NCBI Taxonomy" id="3026418"/>
    <lineage>
        <taxon>Bacteria</taxon>
        <taxon>Pseudomonadati</taxon>
        <taxon>Pseudomonadota</taxon>
        <taxon>Alphaproteobacteria</taxon>
        <taxon>Hyphomicrobiales</taxon>
        <taxon>Devosiaceae</taxon>
        <taxon>Devosia</taxon>
    </lineage>
</organism>
<proteinExistence type="predicted"/>
<reference evidence="3 4" key="1">
    <citation type="submission" date="2023-02" db="EMBL/GenBank/DDBJ databases">
        <title>Devosia algicola sp. nov., isolated from the phycosphere of marine algae.</title>
        <authorList>
            <person name="Kim J.M."/>
            <person name="Lee J.K."/>
            <person name="Choi B.J."/>
            <person name="Bayburt H."/>
            <person name="Jeon C.O."/>
        </authorList>
    </citation>
    <scope>NUCLEOTIDE SEQUENCE [LARGE SCALE GENOMIC DNA]</scope>
    <source>
        <strain evidence="3 4">G20-9</strain>
    </source>
</reference>
<evidence type="ECO:0000313" key="4">
    <source>
        <dbReference type="Proteomes" id="UP001220530"/>
    </source>
</evidence>
<gene>
    <name evidence="3" type="ORF">PSQ19_19150</name>
</gene>
<feature type="domain" description="Antitoxin Xre-like helix-turn-helix" evidence="2">
    <location>
        <begin position="22"/>
        <end position="79"/>
    </location>
</feature>
<dbReference type="Proteomes" id="UP001220530">
    <property type="component" value="Chromosome"/>
</dbReference>
<feature type="domain" description="Antitoxin Xre/MbcA/ParS-like toxin-binding" evidence="1">
    <location>
        <begin position="88"/>
        <end position="139"/>
    </location>
</feature>
<dbReference type="InterPro" id="IPR046847">
    <property type="entry name" value="Xre-like_HTH"/>
</dbReference>
<sequence>MPVQTATTEYVPPNRLDAHDPAQIANVAVKAYAHLADIWKLNNPTGAALIAVSQRTWARIKTEAWTGRLSRDQLLRISAITGLYKALHLYFGETLADQWVHMPNSGPLFGGRTPLDAMIEGGLPTMIDTRTYVDALRGGA</sequence>
<protein>
    <submittedName>
        <fullName evidence="3">MbcA/ParS/Xre antitoxin family protein</fullName>
    </submittedName>
</protein>
<name>A0ABY7YMX0_9HYPH</name>
<evidence type="ECO:0000313" key="3">
    <source>
        <dbReference type="EMBL" id="WDR02660.1"/>
    </source>
</evidence>
<dbReference type="Pfam" id="PF09722">
    <property type="entry name" value="Xre_MbcA_ParS_C"/>
    <property type="match status" value="1"/>
</dbReference>
<accession>A0ABY7YMX0</accession>
<dbReference type="RefSeq" id="WP_282219062.1">
    <property type="nucleotide sequence ID" value="NZ_CP118246.1"/>
</dbReference>
<dbReference type="InterPro" id="IPR024467">
    <property type="entry name" value="Xre/MbcA/ParS-like_toxin-bd"/>
</dbReference>
<dbReference type="EMBL" id="CP118246">
    <property type="protein sequence ID" value="WDR02660.1"/>
    <property type="molecule type" value="Genomic_DNA"/>
</dbReference>
<keyword evidence="4" id="KW-1185">Reference proteome</keyword>
<dbReference type="Pfam" id="PF20432">
    <property type="entry name" value="Xre-like-HTH"/>
    <property type="match status" value="1"/>
</dbReference>